<evidence type="ECO:0000256" key="1">
    <source>
        <dbReference type="ARBA" id="ARBA00022729"/>
    </source>
</evidence>
<evidence type="ECO:0008006" key="5">
    <source>
        <dbReference type="Google" id="ProtNLM"/>
    </source>
</evidence>
<dbReference type="RefSeq" id="WP_184931590.1">
    <property type="nucleotide sequence ID" value="NZ_JACHJY010000006.1"/>
</dbReference>
<dbReference type="InterPro" id="IPR028994">
    <property type="entry name" value="Integrin_alpha_N"/>
</dbReference>
<dbReference type="EMBL" id="JACHJY010000006">
    <property type="protein sequence ID" value="MBB4983772.1"/>
    <property type="molecule type" value="Genomic_DNA"/>
</dbReference>
<dbReference type="InterPro" id="IPR013517">
    <property type="entry name" value="FG-GAP"/>
</dbReference>
<reference evidence="3 4" key="1">
    <citation type="submission" date="2020-08" db="EMBL/GenBank/DDBJ databases">
        <title>Genomic Encyclopedia of Type Strains, Phase III (KMG-III): the genomes of soil and plant-associated and newly described type strains.</title>
        <authorList>
            <person name="Whitman W."/>
        </authorList>
    </citation>
    <scope>NUCLEOTIDE SEQUENCE [LARGE SCALE GENOMIC DNA]</scope>
    <source>
        <strain evidence="3 4">SFB5A</strain>
    </source>
</reference>
<organism evidence="3 4">
    <name type="scientific">Streptomyces nymphaeiformis</name>
    <dbReference type="NCBI Taxonomy" id="2663842"/>
    <lineage>
        <taxon>Bacteria</taxon>
        <taxon>Bacillati</taxon>
        <taxon>Actinomycetota</taxon>
        <taxon>Actinomycetes</taxon>
        <taxon>Kitasatosporales</taxon>
        <taxon>Streptomycetaceae</taxon>
        <taxon>Streptomyces</taxon>
    </lineage>
</organism>
<feature type="chain" id="PRO_5031289851" description="VCBS repeat-containing protein" evidence="2">
    <location>
        <begin position="33"/>
        <end position="723"/>
    </location>
</feature>
<dbReference type="SUPFAM" id="SSF69318">
    <property type="entry name" value="Integrin alpha N-terminal domain"/>
    <property type="match status" value="1"/>
</dbReference>
<dbReference type="Pfam" id="PF13517">
    <property type="entry name" value="FG-GAP_3"/>
    <property type="match status" value="1"/>
</dbReference>
<sequence>MSRARTTRPHLATAVAIALAVTAAPLAVPAVAMTGAVTAGQSTQQDVVPFPLDATILSSGPTGFLTVRKNVSPAVYSWTRYADGVTTVLPAGAYVGHQRTDLVTKREDGVYKTYDMATSAAPTEIDPSGLSDGTHTVRGVAGSTLIATVTDATGGTGIHLLSKPQDTLLDREVTGLPSDAVITRVDTDSPDTAVVLYSGTVDGTRQTRAAIVDIASAAVVEEHDTGTVDGHADTALSSTYLAWVEQPTPTSTTVAVTRRDTGETRRFPLTYAFKLTIALTGDWVTYALPGGRDFPSASALQQLTARSLTTGESVKLLEYAVSAASGPDETQLVRGGTLAQGEGLYRIAAGPDGGTPVATLVASTGESTALVVADQSVPDVIDFDGNGGTARLAWTFDRKTSWVKVVLTHTASKKKWTYYSDLATGPTVTVDWDGTFADGVAAYNGAYTWQMSAGPFNDIGPAAQASGSFTVTRKAVPHDFTDNGTPDLLARDDSDGRLIAHDSTKVALGTGWNAYDRLVAPGDLAGEPYSDVVARDKSGVLWLHQGTGRTLAPRVRVGGGWQTYSLITGGSDLDGDARPDLVATDKAGDLWLYKGTGNATAPFAPRTKIGHGWGVYNKLTATGNIAGGPAGDLVARDTSGVLWLYLGKGDGTFAARTKIGGGWNTYKDIAGIGDVDRDGRPDLLGYDTARHLYRYKGTGDWRTPFAARVATDVDLTAVPFTVF</sequence>
<accession>A0A7W7U415</accession>
<feature type="signal peptide" evidence="2">
    <location>
        <begin position="1"/>
        <end position="32"/>
    </location>
</feature>
<keyword evidence="4" id="KW-1185">Reference proteome</keyword>
<dbReference type="AlphaFoldDB" id="A0A7W7U415"/>
<keyword evidence="1 2" id="KW-0732">Signal</keyword>
<evidence type="ECO:0000313" key="3">
    <source>
        <dbReference type="EMBL" id="MBB4983772.1"/>
    </source>
</evidence>
<evidence type="ECO:0000256" key="2">
    <source>
        <dbReference type="SAM" id="SignalP"/>
    </source>
</evidence>
<name>A0A7W7U415_9ACTN</name>
<comment type="caution">
    <text evidence="3">The sequence shown here is derived from an EMBL/GenBank/DDBJ whole genome shotgun (WGS) entry which is preliminary data.</text>
</comment>
<gene>
    <name evidence="3" type="ORF">GGE06_004714</name>
</gene>
<dbReference type="Proteomes" id="UP000582643">
    <property type="component" value="Unassembled WGS sequence"/>
</dbReference>
<evidence type="ECO:0000313" key="4">
    <source>
        <dbReference type="Proteomes" id="UP000582643"/>
    </source>
</evidence>
<protein>
    <recommendedName>
        <fullName evidence="5">VCBS repeat-containing protein</fullName>
    </recommendedName>
</protein>
<proteinExistence type="predicted"/>